<feature type="domain" description="EfeO-type cupredoxin-like" evidence="3">
    <location>
        <begin position="218"/>
        <end position="303"/>
    </location>
</feature>
<feature type="chain" id="PRO_5012211340" description="EfeO-type cupredoxin-like domain-containing protein" evidence="2">
    <location>
        <begin position="27"/>
        <end position="322"/>
    </location>
</feature>
<feature type="signal peptide" evidence="2">
    <location>
        <begin position="1"/>
        <end position="26"/>
    </location>
</feature>
<gene>
    <name evidence="4" type="ORF">NIES30_05475</name>
</gene>
<dbReference type="STRING" id="549789.NIES30_05475"/>
<keyword evidence="1" id="KW-0472">Membrane</keyword>
<dbReference type="InterPro" id="IPR028096">
    <property type="entry name" value="EfeO_Cupredoxin"/>
</dbReference>
<dbReference type="Proteomes" id="UP000185557">
    <property type="component" value="Unassembled WGS sequence"/>
</dbReference>
<organism evidence="4 5">
    <name type="scientific">Phormidium tenue NIES-30</name>
    <dbReference type="NCBI Taxonomy" id="549789"/>
    <lineage>
        <taxon>Bacteria</taxon>
        <taxon>Bacillati</taxon>
        <taxon>Cyanobacteriota</taxon>
        <taxon>Cyanophyceae</taxon>
        <taxon>Oscillatoriophycideae</taxon>
        <taxon>Oscillatoriales</taxon>
        <taxon>Oscillatoriaceae</taxon>
        <taxon>Phormidium</taxon>
    </lineage>
</organism>
<dbReference type="SUPFAM" id="SSF49503">
    <property type="entry name" value="Cupredoxins"/>
    <property type="match status" value="2"/>
</dbReference>
<dbReference type="OrthoDB" id="9800141at2"/>
<evidence type="ECO:0000313" key="4">
    <source>
        <dbReference type="EMBL" id="OKH50149.1"/>
    </source>
</evidence>
<proteinExistence type="predicted"/>
<evidence type="ECO:0000313" key="5">
    <source>
        <dbReference type="Proteomes" id="UP000185557"/>
    </source>
</evidence>
<feature type="transmembrane region" description="Helical" evidence="1">
    <location>
        <begin position="50"/>
        <end position="73"/>
    </location>
</feature>
<dbReference type="AlphaFoldDB" id="A0A1U7J9P7"/>
<evidence type="ECO:0000259" key="3">
    <source>
        <dbReference type="Pfam" id="PF13473"/>
    </source>
</evidence>
<accession>A0A1U7J9P7</accession>
<comment type="caution">
    <text evidence="4">The sequence shown here is derived from an EMBL/GenBank/DDBJ whole genome shotgun (WGS) entry which is preliminary data.</text>
</comment>
<dbReference type="EMBL" id="MRCG01000002">
    <property type="protein sequence ID" value="OKH50149.1"/>
    <property type="molecule type" value="Genomic_DNA"/>
</dbReference>
<dbReference type="Gene3D" id="2.60.40.420">
    <property type="entry name" value="Cupredoxins - blue copper proteins"/>
    <property type="match status" value="2"/>
</dbReference>
<protein>
    <recommendedName>
        <fullName evidence="3">EfeO-type cupredoxin-like domain-containing protein</fullName>
    </recommendedName>
</protein>
<keyword evidence="5" id="KW-1185">Reference proteome</keyword>
<evidence type="ECO:0000256" key="2">
    <source>
        <dbReference type="SAM" id="SignalP"/>
    </source>
</evidence>
<dbReference type="InterPro" id="IPR008972">
    <property type="entry name" value="Cupredoxin"/>
</dbReference>
<keyword evidence="1" id="KW-1133">Transmembrane helix</keyword>
<feature type="domain" description="EfeO-type cupredoxin-like" evidence="3">
    <location>
        <begin position="69"/>
        <end position="170"/>
    </location>
</feature>
<name>A0A1U7J9P7_9CYAN</name>
<reference evidence="4 5" key="1">
    <citation type="submission" date="2016-11" db="EMBL/GenBank/DDBJ databases">
        <title>Draft Genome Sequences of Nine Cyanobacterial Strains from Diverse Habitats.</title>
        <authorList>
            <person name="Zhu T."/>
            <person name="Hou S."/>
            <person name="Lu X."/>
            <person name="Hess W.R."/>
        </authorList>
    </citation>
    <scope>NUCLEOTIDE SEQUENCE [LARGE SCALE GENOMIC DNA]</scope>
    <source>
        <strain evidence="4 5">NIES-30</strain>
    </source>
</reference>
<dbReference type="RefSeq" id="WP_073607389.1">
    <property type="nucleotide sequence ID" value="NZ_MRCG01000002.1"/>
</dbReference>
<sequence>MKIRHLTLTSLASLAMVVTFASGTSAQVNHDTMTDHATEPTGQFQRIEQPLWSRAAVTGAGLSLIGLELWWFLLSKPKSRKATTTGGVQEVTVTVDGGYDPSHIVVQAGQPVQLNFYRKDPSSCLEEVRFPDFRIAQALPVNQTTAIEFTPTQPGRYEFACGMNMFRGTVEVVAEGEDAVPPITTATAEPTDHQHHLSVAPPAVPVPSAAATEAALTPEGIQTATVTAAKGYQPSRIVVEAGRPVRLDFRRETPSGCYAQLLIPDFGIAVDLPEGKTIPVEFTPTQPGEYEFMCGMKMNFGTIEVRPGAGSLNGKTPVHAAA</sequence>
<keyword evidence="2" id="KW-0732">Signal</keyword>
<dbReference type="Pfam" id="PF13473">
    <property type="entry name" value="Cupredoxin_1"/>
    <property type="match status" value="2"/>
</dbReference>
<evidence type="ECO:0000256" key="1">
    <source>
        <dbReference type="SAM" id="Phobius"/>
    </source>
</evidence>
<keyword evidence="1" id="KW-0812">Transmembrane</keyword>